<dbReference type="GO" id="GO:0030313">
    <property type="term" value="C:cell envelope"/>
    <property type="evidence" value="ECO:0007669"/>
    <property type="project" value="UniProtKB-SubCell"/>
</dbReference>
<dbReference type="PANTHER" id="PTHR42838">
    <property type="entry name" value="CYTOCHROME C OXIDASE SUBUNIT II"/>
    <property type="match status" value="1"/>
</dbReference>
<dbReference type="PANTHER" id="PTHR42838:SF2">
    <property type="entry name" value="NITROUS-OXIDE REDUCTASE"/>
    <property type="match status" value="1"/>
</dbReference>
<gene>
    <name evidence="6" type="ORF">LCGC14_2591480</name>
</gene>
<evidence type="ECO:0000313" key="6">
    <source>
        <dbReference type="EMBL" id="KKL06893.1"/>
    </source>
</evidence>
<dbReference type="InterPro" id="IPR002429">
    <property type="entry name" value="CcO_II-like_C"/>
</dbReference>
<keyword evidence="4" id="KW-1133">Transmembrane helix</keyword>
<protein>
    <recommendedName>
        <fullName evidence="5">Cytochrome oxidase subunit II copper A binding domain-containing protein</fullName>
    </recommendedName>
</protein>
<feature type="transmembrane region" description="Helical" evidence="4">
    <location>
        <begin position="6"/>
        <end position="28"/>
    </location>
</feature>
<evidence type="ECO:0000256" key="3">
    <source>
        <dbReference type="ARBA" id="ARBA00023008"/>
    </source>
</evidence>
<keyword evidence="3" id="KW-0186">Copper</keyword>
<dbReference type="GO" id="GO:0004129">
    <property type="term" value="F:cytochrome-c oxidase activity"/>
    <property type="evidence" value="ECO:0007669"/>
    <property type="project" value="InterPro"/>
</dbReference>
<feature type="domain" description="Cytochrome oxidase subunit II copper A binding" evidence="5">
    <location>
        <begin position="54"/>
        <end position="163"/>
    </location>
</feature>
<keyword evidence="2" id="KW-0479">Metal-binding</keyword>
<accession>A0A0F9D495</accession>
<comment type="subcellular location">
    <subcellularLocation>
        <location evidence="1">Cell envelope</location>
    </subcellularLocation>
</comment>
<dbReference type="InterPro" id="IPR051403">
    <property type="entry name" value="NosZ/Cyto_c_oxidase_sub2"/>
</dbReference>
<dbReference type="EMBL" id="LAZR01043513">
    <property type="protein sequence ID" value="KKL06893.1"/>
    <property type="molecule type" value="Genomic_DNA"/>
</dbReference>
<proteinExistence type="predicted"/>
<keyword evidence="4" id="KW-0472">Membrane</keyword>
<evidence type="ECO:0000259" key="5">
    <source>
        <dbReference type="PROSITE" id="PS50857"/>
    </source>
</evidence>
<dbReference type="Pfam" id="PF00116">
    <property type="entry name" value="COX2"/>
    <property type="match status" value="1"/>
</dbReference>
<sequence length="163" mass="18281">MKSRNIILEVLAIGIFIAAVIGLPGVLFRYHVKQNGDHYSGDVIQIIARNDEIEGEPGLWMVQKNPVWNYNDKEAPTEIRVSQGKDITLLITAVDSVHEFTLTGYDVKKKIYPGKVVNLSFVTTNPGQYKFECTTYCGIGHEEMVGYLMVMQKEEEVAASVEL</sequence>
<comment type="caution">
    <text evidence="6">The sequence shown here is derived from an EMBL/GenBank/DDBJ whole genome shotgun (WGS) entry which is preliminary data.</text>
</comment>
<keyword evidence="4" id="KW-0812">Transmembrane</keyword>
<name>A0A0F9D495_9ZZZZ</name>
<evidence type="ECO:0000256" key="1">
    <source>
        <dbReference type="ARBA" id="ARBA00004196"/>
    </source>
</evidence>
<evidence type="ECO:0000256" key="4">
    <source>
        <dbReference type="SAM" id="Phobius"/>
    </source>
</evidence>
<evidence type="ECO:0000256" key="2">
    <source>
        <dbReference type="ARBA" id="ARBA00022723"/>
    </source>
</evidence>
<dbReference type="InterPro" id="IPR008972">
    <property type="entry name" value="Cupredoxin"/>
</dbReference>
<dbReference type="GO" id="GO:0016020">
    <property type="term" value="C:membrane"/>
    <property type="evidence" value="ECO:0007669"/>
    <property type="project" value="InterPro"/>
</dbReference>
<dbReference type="SUPFAM" id="SSF49503">
    <property type="entry name" value="Cupredoxins"/>
    <property type="match status" value="1"/>
</dbReference>
<dbReference type="AlphaFoldDB" id="A0A0F9D495"/>
<organism evidence="6">
    <name type="scientific">marine sediment metagenome</name>
    <dbReference type="NCBI Taxonomy" id="412755"/>
    <lineage>
        <taxon>unclassified sequences</taxon>
        <taxon>metagenomes</taxon>
        <taxon>ecological metagenomes</taxon>
    </lineage>
</organism>
<reference evidence="6" key="1">
    <citation type="journal article" date="2015" name="Nature">
        <title>Complex archaea that bridge the gap between prokaryotes and eukaryotes.</title>
        <authorList>
            <person name="Spang A."/>
            <person name="Saw J.H."/>
            <person name="Jorgensen S.L."/>
            <person name="Zaremba-Niedzwiedzka K."/>
            <person name="Martijn J."/>
            <person name="Lind A.E."/>
            <person name="van Eijk R."/>
            <person name="Schleper C."/>
            <person name="Guy L."/>
            <person name="Ettema T.J."/>
        </authorList>
    </citation>
    <scope>NUCLEOTIDE SEQUENCE</scope>
</reference>
<dbReference type="GO" id="GO:0005507">
    <property type="term" value="F:copper ion binding"/>
    <property type="evidence" value="ECO:0007669"/>
    <property type="project" value="InterPro"/>
</dbReference>
<dbReference type="PROSITE" id="PS50857">
    <property type="entry name" value="COX2_CUA"/>
    <property type="match status" value="1"/>
</dbReference>
<dbReference type="Gene3D" id="2.60.40.420">
    <property type="entry name" value="Cupredoxins - blue copper proteins"/>
    <property type="match status" value="1"/>
</dbReference>